<gene>
    <name evidence="2" type="ORF">J2S17_002786</name>
</gene>
<organism evidence="2 3">
    <name type="scientific">Cytobacillus purgationiresistens</name>
    <dbReference type="NCBI Taxonomy" id="863449"/>
    <lineage>
        <taxon>Bacteria</taxon>
        <taxon>Bacillati</taxon>
        <taxon>Bacillota</taxon>
        <taxon>Bacilli</taxon>
        <taxon>Bacillales</taxon>
        <taxon>Bacillaceae</taxon>
        <taxon>Cytobacillus</taxon>
    </lineage>
</organism>
<keyword evidence="1" id="KW-0812">Transmembrane</keyword>
<evidence type="ECO:0000256" key="1">
    <source>
        <dbReference type="SAM" id="Phobius"/>
    </source>
</evidence>
<keyword evidence="3" id="KW-1185">Reference proteome</keyword>
<comment type="caution">
    <text evidence="2">The sequence shown here is derived from an EMBL/GenBank/DDBJ whole genome shotgun (WGS) entry which is preliminary data.</text>
</comment>
<keyword evidence="1" id="KW-0472">Membrane</keyword>
<keyword evidence="1" id="KW-1133">Transmembrane helix</keyword>
<name>A0ABU0AIP2_9BACI</name>
<feature type="transmembrane region" description="Helical" evidence="1">
    <location>
        <begin position="187"/>
        <end position="205"/>
    </location>
</feature>
<evidence type="ECO:0000313" key="3">
    <source>
        <dbReference type="Proteomes" id="UP001238088"/>
    </source>
</evidence>
<feature type="transmembrane region" description="Helical" evidence="1">
    <location>
        <begin position="72"/>
        <end position="92"/>
    </location>
</feature>
<reference evidence="2 3" key="1">
    <citation type="submission" date="2023-07" db="EMBL/GenBank/DDBJ databases">
        <title>Genomic Encyclopedia of Type Strains, Phase IV (KMG-IV): sequencing the most valuable type-strain genomes for metagenomic binning, comparative biology and taxonomic classification.</title>
        <authorList>
            <person name="Goeker M."/>
        </authorList>
    </citation>
    <scope>NUCLEOTIDE SEQUENCE [LARGE SCALE GENOMIC DNA]</scope>
    <source>
        <strain evidence="2 3">DSM 23494</strain>
    </source>
</reference>
<feature type="transmembrane region" description="Helical" evidence="1">
    <location>
        <begin position="9"/>
        <end position="28"/>
    </location>
</feature>
<protein>
    <submittedName>
        <fullName evidence="2">ABC-type transport system involved in multi-copper enzyme maturation permease subunit</fullName>
    </submittedName>
</protein>
<feature type="transmembrane region" description="Helical" evidence="1">
    <location>
        <begin position="112"/>
        <end position="133"/>
    </location>
</feature>
<sequence length="217" mass="24670">MVSLIKKDFYLNFIYIAIVIICVPILYILNLNSFFIYFGIIMGFLFNGFYYDKLSGTNKTLASLPIKRTTIVLSRYIFAFGLASFSFAYLWIIDMIAHAHLPYLDMPPMTQFSLISQLLIGFILLAVSFPIYYKFGYIKAIVIQILLLMVGTPAIGFIFAYSLTKIDSAKTAEIVFSILDTVYKNPHIFAGTITILLILASFALSKRIFQKKDLHLS</sequence>
<evidence type="ECO:0000313" key="2">
    <source>
        <dbReference type="EMBL" id="MDQ0270900.1"/>
    </source>
</evidence>
<dbReference type="RefSeq" id="WP_307475692.1">
    <property type="nucleotide sequence ID" value="NZ_JAUSUB010000011.1"/>
</dbReference>
<dbReference type="EMBL" id="JAUSUB010000011">
    <property type="protein sequence ID" value="MDQ0270900.1"/>
    <property type="molecule type" value="Genomic_DNA"/>
</dbReference>
<dbReference type="Proteomes" id="UP001238088">
    <property type="component" value="Unassembled WGS sequence"/>
</dbReference>
<proteinExistence type="predicted"/>
<feature type="transmembrane region" description="Helical" evidence="1">
    <location>
        <begin position="140"/>
        <end position="161"/>
    </location>
</feature>
<dbReference type="InterPro" id="IPR025699">
    <property type="entry name" value="ABC2_memb-like"/>
</dbReference>
<dbReference type="Pfam" id="PF13346">
    <property type="entry name" value="ABC2_membrane_5"/>
    <property type="match status" value="1"/>
</dbReference>
<feature type="transmembrane region" description="Helical" evidence="1">
    <location>
        <begin position="34"/>
        <end position="51"/>
    </location>
</feature>
<accession>A0ABU0AIP2</accession>